<dbReference type="PROSITE" id="PS00211">
    <property type="entry name" value="ABC_TRANSPORTER_1"/>
    <property type="match status" value="1"/>
</dbReference>
<comment type="caution">
    <text evidence="5">The sequence shown here is derived from an EMBL/GenBank/DDBJ whole genome shotgun (WGS) entry which is preliminary data.</text>
</comment>
<dbReference type="InterPro" id="IPR027417">
    <property type="entry name" value="P-loop_NTPase"/>
</dbReference>
<dbReference type="InterPro" id="IPR003593">
    <property type="entry name" value="AAA+_ATPase"/>
</dbReference>
<dbReference type="PANTHER" id="PTHR42788">
    <property type="entry name" value="TAURINE IMPORT ATP-BINDING PROTEIN-RELATED"/>
    <property type="match status" value="1"/>
</dbReference>
<evidence type="ECO:0000256" key="3">
    <source>
        <dbReference type="ARBA" id="ARBA00022840"/>
    </source>
</evidence>
<dbReference type="PROSITE" id="PS50893">
    <property type="entry name" value="ABC_TRANSPORTER_2"/>
    <property type="match status" value="1"/>
</dbReference>
<keyword evidence="3 5" id="KW-0067">ATP-binding</keyword>
<evidence type="ECO:0000313" key="6">
    <source>
        <dbReference type="Proteomes" id="UP000467132"/>
    </source>
</evidence>
<name>A0A845QVM9_9CLOT</name>
<evidence type="ECO:0000313" key="5">
    <source>
        <dbReference type="EMBL" id="NBI05849.1"/>
    </source>
</evidence>
<evidence type="ECO:0000256" key="2">
    <source>
        <dbReference type="ARBA" id="ARBA00022741"/>
    </source>
</evidence>
<dbReference type="SMART" id="SM00382">
    <property type="entry name" value="AAA"/>
    <property type="match status" value="1"/>
</dbReference>
<dbReference type="GO" id="GO:0005524">
    <property type="term" value="F:ATP binding"/>
    <property type="evidence" value="ECO:0007669"/>
    <property type="project" value="UniProtKB-KW"/>
</dbReference>
<dbReference type="InterPro" id="IPR050166">
    <property type="entry name" value="ABC_transporter_ATP-bind"/>
</dbReference>
<dbReference type="SUPFAM" id="SSF52540">
    <property type="entry name" value="P-loop containing nucleoside triphosphate hydrolases"/>
    <property type="match status" value="1"/>
</dbReference>
<protein>
    <submittedName>
        <fullName evidence="5">ABC transporter ATP-binding protein</fullName>
    </submittedName>
</protein>
<dbReference type="RefSeq" id="WP_160196336.1">
    <property type="nucleotide sequence ID" value="NZ_QXXA01000004.1"/>
</dbReference>
<dbReference type="Proteomes" id="UP000467132">
    <property type="component" value="Unassembled WGS sequence"/>
</dbReference>
<evidence type="ECO:0000256" key="1">
    <source>
        <dbReference type="ARBA" id="ARBA00022448"/>
    </source>
</evidence>
<feature type="domain" description="ABC transporter" evidence="4">
    <location>
        <begin position="9"/>
        <end position="236"/>
    </location>
</feature>
<evidence type="ECO:0000259" key="4">
    <source>
        <dbReference type="PROSITE" id="PS50893"/>
    </source>
</evidence>
<keyword evidence="2" id="KW-0547">Nucleotide-binding</keyword>
<gene>
    <name evidence="5" type="ORF">D3Z33_03135</name>
</gene>
<keyword evidence="6" id="KW-1185">Reference proteome</keyword>
<dbReference type="PANTHER" id="PTHR42788:SF2">
    <property type="entry name" value="ABC TRANSPORTER ATP-BINDING PROTEIN"/>
    <property type="match status" value="1"/>
</dbReference>
<dbReference type="InterPro" id="IPR017871">
    <property type="entry name" value="ABC_transporter-like_CS"/>
</dbReference>
<reference evidence="5 6" key="1">
    <citation type="submission" date="2018-08" db="EMBL/GenBank/DDBJ databases">
        <title>Murine metabolic-syndrome-specific gut microbial biobank.</title>
        <authorList>
            <person name="Liu C."/>
        </authorList>
    </citation>
    <scope>NUCLEOTIDE SEQUENCE [LARGE SCALE GENOMIC DNA]</scope>
    <source>
        <strain evidence="5 6">583</strain>
    </source>
</reference>
<accession>A0A845QVM9</accession>
<dbReference type="EMBL" id="QXXA01000004">
    <property type="protein sequence ID" value="NBI05849.1"/>
    <property type="molecule type" value="Genomic_DNA"/>
</dbReference>
<dbReference type="InterPro" id="IPR003439">
    <property type="entry name" value="ABC_transporter-like_ATP-bd"/>
</dbReference>
<organism evidence="5 6">
    <name type="scientific">Senegalia massiliensis</name>
    <dbReference type="NCBI Taxonomy" id="1720316"/>
    <lineage>
        <taxon>Bacteria</taxon>
        <taxon>Bacillati</taxon>
        <taxon>Bacillota</taxon>
        <taxon>Clostridia</taxon>
        <taxon>Eubacteriales</taxon>
        <taxon>Clostridiaceae</taxon>
        <taxon>Senegalia</taxon>
    </lineage>
</organism>
<dbReference type="GO" id="GO:0016887">
    <property type="term" value="F:ATP hydrolysis activity"/>
    <property type="evidence" value="ECO:0007669"/>
    <property type="project" value="InterPro"/>
</dbReference>
<dbReference type="OrthoDB" id="9801958at2"/>
<dbReference type="AlphaFoldDB" id="A0A845QVM9"/>
<proteinExistence type="predicted"/>
<keyword evidence="1" id="KW-0813">Transport</keyword>
<dbReference type="CDD" id="cd03293">
    <property type="entry name" value="ABC_NrtD_SsuB_transporters"/>
    <property type="match status" value="1"/>
</dbReference>
<dbReference type="Pfam" id="PF00005">
    <property type="entry name" value="ABC_tran"/>
    <property type="match status" value="1"/>
</dbReference>
<dbReference type="Gene3D" id="3.40.50.300">
    <property type="entry name" value="P-loop containing nucleotide triphosphate hydrolases"/>
    <property type="match status" value="1"/>
</dbReference>
<sequence length="249" mass="28730">MSSYQKNKIELKHISKSFEDLLIVDDITINLKEQEFVTILGPSGSGKSTVFNMISGLIKPDEGNIYIEGEDYTSKTGRVSYMYQKDLLMPWKKIIDNVSLPLVLKGIGKRQAREIVKEYFNIFGLEGFEYKYPHQLSGGMRQRASLLRTYMFSEDIILLDEPFGGLDAITKSKMQIWLLDVLKELKASIFFITHDVEEAIFLSDRIYILSERPAKVKEEIVIDLPRPRSRDIVTTNKFNDIKKHILDIL</sequence>